<protein>
    <submittedName>
        <fullName evidence="2">Uncharacterized protein</fullName>
    </submittedName>
</protein>
<dbReference type="EMBL" id="CADCWM010000342">
    <property type="protein sequence ID" value="CAA9554222.1"/>
    <property type="molecule type" value="Genomic_DNA"/>
</dbReference>
<feature type="compositionally biased region" description="Basic and acidic residues" evidence="1">
    <location>
        <begin position="1"/>
        <end position="14"/>
    </location>
</feature>
<evidence type="ECO:0000256" key="1">
    <source>
        <dbReference type="SAM" id="MobiDB-lite"/>
    </source>
</evidence>
<feature type="region of interest" description="Disordered" evidence="1">
    <location>
        <begin position="1"/>
        <end position="38"/>
    </location>
</feature>
<proteinExistence type="predicted"/>
<sequence>MADRIRRGEIERFAGRGGSARGRDGDRQERSPNGGTRP</sequence>
<evidence type="ECO:0000313" key="2">
    <source>
        <dbReference type="EMBL" id="CAA9554222.1"/>
    </source>
</evidence>
<organism evidence="2">
    <name type="scientific">uncultured Thermomicrobiales bacterium</name>
    <dbReference type="NCBI Taxonomy" id="1645740"/>
    <lineage>
        <taxon>Bacteria</taxon>
        <taxon>Pseudomonadati</taxon>
        <taxon>Thermomicrobiota</taxon>
        <taxon>Thermomicrobia</taxon>
        <taxon>Thermomicrobiales</taxon>
        <taxon>environmental samples</taxon>
    </lineage>
</organism>
<reference evidence="2" key="1">
    <citation type="submission" date="2020-02" db="EMBL/GenBank/DDBJ databases">
        <authorList>
            <person name="Meier V. D."/>
        </authorList>
    </citation>
    <scope>NUCLEOTIDE SEQUENCE</scope>
    <source>
        <strain evidence="2">AVDCRST_MAG88</strain>
    </source>
</reference>
<name>A0A6J4ULU6_9BACT</name>
<dbReference type="AlphaFoldDB" id="A0A6J4ULU6"/>
<feature type="compositionally biased region" description="Basic and acidic residues" evidence="1">
    <location>
        <begin position="21"/>
        <end position="30"/>
    </location>
</feature>
<gene>
    <name evidence="2" type="ORF">AVDCRST_MAG88-981</name>
</gene>
<accession>A0A6J4ULU6</accession>